<evidence type="ECO:0000256" key="6">
    <source>
        <dbReference type="ARBA" id="ARBA00022803"/>
    </source>
</evidence>
<dbReference type="GO" id="GO:0019894">
    <property type="term" value="F:kinesin binding"/>
    <property type="evidence" value="ECO:0007669"/>
    <property type="project" value="TreeGrafter"/>
</dbReference>
<dbReference type="GO" id="GO:0007018">
    <property type="term" value="P:microtubule-based movement"/>
    <property type="evidence" value="ECO:0007669"/>
    <property type="project" value="TreeGrafter"/>
</dbReference>
<evidence type="ECO:0000256" key="9">
    <source>
        <dbReference type="ARBA" id="ARBA00023212"/>
    </source>
</evidence>
<accession>T2JX91</accession>
<evidence type="ECO:0000256" key="10">
    <source>
        <dbReference type="PROSITE-ProRule" id="PRU00339"/>
    </source>
</evidence>
<evidence type="ECO:0000313" key="13">
    <source>
        <dbReference type="Proteomes" id="UP000018130"/>
    </source>
</evidence>
<dbReference type="InterPro" id="IPR024983">
    <property type="entry name" value="CHAT_dom"/>
</dbReference>
<dbReference type="InterPro" id="IPR019734">
    <property type="entry name" value="TPR_rpt"/>
</dbReference>
<dbReference type="InterPro" id="IPR011990">
    <property type="entry name" value="TPR-like_helical_dom_sf"/>
</dbReference>
<evidence type="ECO:0000256" key="8">
    <source>
        <dbReference type="ARBA" id="ARBA00023175"/>
    </source>
</evidence>
<comment type="caution">
    <text evidence="12">The sequence shown here is derived from an EMBL/GenBank/DDBJ whole genome shotgun (WGS) entry which is preliminary data.</text>
</comment>
<dbReference type="SMART" id="SM00028">
    <property type="entry name" value="TPR"/>
    <property type="match status" value="3"/>
</dbReference>
<dbReference type="PANTHER" id="PTHR45783">
    <property type="entry name" value="KINESIN LIGHT CHAIN"/>
    <property type="match status" value="1"/>
</dbReference>
<dbReference type="GO" id="GO:0005737">
    <property type="term" value="C:cytoplasm"/>
    <property type="evidence" value="ECO:0007669"/>
    <property type="project" value="TreeGrafter"/>
</dbReference>
<dbReference type="AlphaFoldDB" id="T2JX91"/>
<evidence type="ECO:0000256" key="1">
    <source>
        <dbReference type="ARBA" id="ARBA00004245"/>
    </source>
</evidence>
<evidence type="ECO:0000256" key="2">
    <source>
        <dbReference type="ARBA" id="ARBA00009622"/>
    </source>
</evidence>
<dbReference type="SUPFAM" id="SSF48452">
    <property type="entry name" value="TPR-like"/>
    <property type="match status" value="1"/>
</dbReference>
<evidence type="ECO:0000256" key="4">
    <source>
        <dbReference type="ARBA" id="ARBA00022701"/>
    </source>
</evidence>
<evidence type="ECO:0000256" key="3">
    <source>
        <dbReference type="ARBA" id="ARBA00022490"/>
    </source>
</evidence>
<protein>
    <submittedName>
        <fullName evidence="12">Kinesin light chain</fullName>
    </submittedName>
</protein>
<dbReference type="PROSITE" id="PS50005">
    <property type="entry name" value="TPR"/>
    <property type="match status" value="1"/>
</dbReference>
<comment type="subcellular location">
    <subcellularLocation>
        <location evidence="1">Cytoplasm</location>
        <location evidence="1">Cytoskeleton</location>
    </subcellularLocation>
</comment>
<keyword evidence="6 10" id="KW-0802">TPR repeat</keyword>
<name>T2JX91_CROWT</name>
<keyword evidence="8" id="KW-0505">Motor protein</keyword>
<dbReference type="GO" id="GO:0005874">
    <property type="term" value="C:microtubule"/>
    <property type="evidence" value="ECO:0007669"/>
    <property type="project" value="UniProtKB-KW"/>
</dbReference>
<comment type="similarity">
    <text evidence="2">Belongs to the kinesin light chain family.</text>
</comment>
<sequence>MAKLYQSQGKYTEAEPLLIQALAIYKEQLGENHPSTATSLNNLAALYYVQGKYTEAEPLYQQALAITKEQLGENHPSTATILNNLATSFWGQNNIPQTINYLSQGTDIEENLLQQNLIGSDAQKQAYFATFSATTDATISLHQQVASLNLSGTKLVVLSACKTGLGDVRNGDGVYGLRRALVLAGSETQLISLWDVSDNVTEQLMSQYYQQLMENEGRHQALREIQLDFLNSEEYNHPYFWAAFIPSGNWRSMKVE</sequence>
<dbReference type="GO" id="GO:0005871">
    <property type="term" value="C:kinesin complex"/>
    <property type="evidence" value="ECO:0007669"/>
    <property type="project" value="InterPro"/>
</dbReference>
<keyword evidence="4" id="KW-0493">Microtubule</keyword>
<dbReference type="Pfam" id="PF12770">
    <property type="entry name" value="CHAT"/>
    <property type="match status" value="1"/>
</dbReference>
<evidence type="ECO:0000256" key="7">
    <source>
        <dbReference type="ARBA" id="ARBA00023054"/>
    </source>
</evidence>
<gene>
    <name evidence="12" type="ORF">CWATWH0402_3462</name>
</gene>
<evidence type="ECO:0000313" key="12">
    <source>
        <dbReference type="EMBL" id="CCQ69689.1"/>
    </source>
</evidence>
<feature type="domain" description="CHAT" evidence="11">
    <location>
        <begin position="135"/>
        <end position="249"/>
    </location>
</feature>
<reference evidence="12 13" key="1">
    <citation type="submission" date="2013-01" db="EMBL/GenBank/DDBJ databases">
        <authorList>
            <person name="Bench S."/>
        </authorList>
    </citation>
    <scope>NUCLEOTIDE SEQUENCE [LARGE SCALE GENOMIC DNA]</scope>
    <source>
        <strain evidence="12 13">WH 0402</strain>
    </source>
</reference>
<dbReference type="Proteomes" id="UP000018130">
    <property type="component" value="Unassembled WGS sequence"/>
</dbReference>
<evidence type="ECO:0000259" key="11">
    <source>
        <dbReference type="Pfam" id="PF12770"/>
    </source>
</evidence>
<dbReference type="Gene3D" id="1.25.40.10">
    <property type="entry name" value="Tetratricopeptide repeat domain"/>
    <property type="match status" value="1"/>
</dbReference>
<keyword evidence="9" id="KW-0206">Cytoskeleton</keyword>
<evidence type="ECO:0000256" key="5">
    <source>
        <dbReference type="ARBA" id="ARBA00022737"/>
    </source>
</evidence>
<dbReference type="InterPro" id="IPR002151">
    <property type="entry name" value="Kinesin_light"/>
</dbReference>
<feature type="repeat" description="TPR" evidence="10">
    <location>
        <begin position="37"/>
        <end position="70"/>
    </location>
</feature>
<proteinExistence type="inferred from homology"/>
<keyword evidence="3" id="KW-0963">Cytoplasm</keyword>
<organism evidence="12 13">
    <name type="scientific">Crocosphaera watsonii WH 0402</name>
    <dbReference type="NCBI Taxonomy" id="1284629"/>
    <lineage>
        <taxon>Bacteria</taxon>
        <taxon>Bacillati</taxon>
        <taxon>Cyanobacteriota</taxon>
        <taxon>Cyanophyceae</taxon>
        <taxon>Oscillatoriophycideae</taxon>
        <taxon>Chroococcales</taxon>
        <taxon>Aphanothecaceae</taxon>
        <taxon>Crocosphaera</taxon>
    </lineage>
</organism>
<dbReference type="PANTHER" id="PTHR45783:SF3">
    <property type="entry name" value="KINESIN LIGHT CHAIN"/>
    <property type="match status" value="1"/>
</dbReference>
<reference evidence="12 13" key="2">
    <citation type="submission" date="2013-09" db="EMBL/GenBank/DDBJ databases">
        <title>Whole genome comparison of six Crocosphaera watsonii strains with differing phenotypes.</title>
        <authorList>
            <person name="Bench S.R."/>
            <person name="Heller P."/>
            <person name="Frank I."/>
            <person name="Arciniega M."/>
            <person name="Shilova I.N."/>
            <person name="Zehr J.P."/>
        </authorList>
    </citation>
    <scope>NUCLEOTIDE SEQUENCE [LARGE SCALE GENOMIC DNA]</scope>
    <source>
        <strain evidence="12 13">WH 0402</strain>
    </source>
</reference>
<keyword evidence="7" id="KW-0175">Coiled coil</keyword>
<dbReference type="EMBL" id="CAQN01001018">
    <property type="protein sequence ID" value="CCQ69689.1"/>
    <property type="molecule type" value="Genomic_DNA"/>
</dbReference>
<dbReference type="Pfam" id="PF13424">
    <property type="entry name" value="TPR_12"/>
    <property type="match status" value="1"/>
</dbReference>
<keyword evidence="5" id="KW-0677">Repeat</keyword>